<dbReference type="Pfam" id="PF16592">
    <property type="entry name" value="Cas9_REC"/>
    <property type="match status" value="1"/>
</dbReference>
<comment type="similarity">
    <text evidence="2">Belongs to the CRISPR-associated protein Cas9 family. Subtype II-A subfamily.</text>
</comment>
<comment type="subunit">
    <text evidence="12 13">Monomer. Binds crRNA and tracrRNA.</text>
</comment>
<evidence type="ECO:0000256" key="11">
    <source>
        <dbReference type="ARBA" id="ARBA00023211"/>
    </source>
</evidence>
<evidence type="ECO:0000256" key="4">
    <source>
        <dbReference type="ARBA" id="ARBA00022723"/>
    </source>
</evidence>
<feature type="binding site" evidence="13">
    <location>
        <position position="765"/>
    </location>
    <ligand>
        <name>Mg(2+)</name>
        <dbReference type="ChEBI" id="CHEBI:18420"/>
        <label>1</label>
    </ligand>
</feature>
<evidence type="ECO:0000256" key="8">
    <source>
        <dbReference type="ARBA" id="ARBA00022884"/>
    </source>
</evidence>
<dbReference type="GO" id="GO:0051607">
    <property type="term" value="P:defense response to virus"/>
    <property type="evidence" value="ECO:0007669"/>
    <property type="project" value="UniProtKB-UniRule"/>
</dbReference>
<feature type="binding site" evidence="13">
    <location>
        <position position="10"/>
    </location>
    <ligand>
        <name>Mg(2+)</name>
        <dbReference type="ChEBI" id="CHEBI:18420"/>
        <label>2</label>
    </ligand>
</feature>
<feature type="binding site" evidence="13">
    <location>
        <position position="769"/>
    </location>
    <ligand>
        <name>Mg(2+)</name>
        <dbReference type="ChEBI" id="CHEBI:18420"/>
        <label>2</label>
    </ligand>
</feature>
<dbReference type="Pfam" id="PF13395">
    <property type="entry name" value="HNH_4"/>
    <property type="match status" value="1"/>
</dbReference>
<protein>
    <recommendedName>
        <fullName evidence="13">CRISPR-associated endonuclease Cas9</fullName>
        <ecNumber evidence="13">3.1.-.-</ecNumber>
    </recommendedName>
</protein>
<evidence type="ECO:0000256" key="7">
    <source>
        <dbReference type="ARBA" id="ARBA00022842"/>
    </source>
</evidence>
<evidence type="ECO:0000256" key="10">
    <source>
        <dbReference type="ARBA" id="ARBA00023125"/>
    </source>
</evidence>
<reference evidence="15 16" key="1">
    <citation type="submission" date="2017-01" db="EMBL/GenBank/DDBJ databases">
        <title>Complete Genome Sequence of Dolosigranulum pigrum isolated from a Patient with interstitial lung disease.</title>
        <authorList>
            <person name="Mukhopadhyay R."/>
            <person name="Joaquin J."/>
            <person name="Hogue R."/>
            <person name="Fitzgerald S."/>
            <person name="Jospin G."/>
            <person name="Eisen J.A."/>
            <person name="Chaturvedi V."/>
        </authorList>
    </citation>
    <scope>NUCLEOTIDE SEQUENCE [LARGE SCALE GENOMIC DNA]</scope>
    <source>
        <strain evidence="15 16">15S00348</strain>
    </source>
</reference>
<dbReference type="InterPro" id="IPR055228">
    <property type="entry name" value="Cas9_RuvC"/>
</dbReference>
<feature type="active site" description="Proton acceptor for HNH nuclease domain" evidence="13">
    <location>
        <position position="844"/>
    </location>
</feature>
<keyword evidence="11" id="KW-0464">Manganese</keyword>
<evidence type="ECO:0000256" key="5">
    <source>
        <dbReference type="ARBA" id="ARBA00022759"/>
    </source>
</evidence>
<dbReference type="InterPro" id="IPR032237">
    <property type="entry name" value="Cas9_PI"/>
</dbReference>
<dbReference type="GO" id="GO:0016787">
    <property type="term" value="F:hydrolase activity"/>
    <property type="evidence" value="ECO:0007669"/>
    <property type="project" value="UniProtKB-KW"/>
</dbReference>
<dbReference type="InterPro" id="IPR032240">
    <property type="entry name" value="Cas9_REC"/>
</dbReference>
<keyword evidence="7 13" id="KW-0460">Magnesium</keyword>
<comment type="similarity">
    <text evidence="13">Belongs to the CRISPR-associated Cas9 family.</text>
</comment>
<keyword evidence="4 13" id="KW-0479">Metal-binding</keyword>
<keyword evidence="8 13" id="KW-0694">RNA-binding</keyword>
<feature type="binding site" evidence="13">
    <location>
        <position position="982"/>
    </location>
    <ligand>
        <name>Mg(2+)</name>
        <dbReference type="ChEBI" id="CHEBI:18420"/>
        <label>2</label>
    </ligand>
</feature>
<dbReference type="Proteomes" id="UP000190409">
    <property type="component" value="Unassembled WGS sequence"/>
</dbReference>
<dbReference type="GO" id="GO:0004519">
    <property type="term" value="F:endonuclease activity"/>
    <property type="evidence" value="ECO:0007669"/>
    <property type="project" value="UniProtKB-UniRule"/>
</dbReference>
<feature type="active site" description="For RuvC-like nuclease domain" evidence="13">
    <location>
        <position position="10"/>
    </location>
</feature>
<keyword evidence="5 13" id="KW-0255">Endonuclease</keyword>
<evidence type="ECO:0000256" key="1">
    <source>
        <dbReference type="ARBA" id="ARBA00001946"/>
    </source>
</evidence>
<dbReference type="InterPro" id="IPR028629">
    <property type="entry name" value="Cas9"/>
</dbReference>
<dbReference type="Pfam" id="PF22702">
    <property type="entry name" value="Cas9_RuvC"/>
    <property type="match status" value="1"/>
</dbReference>
<keyword evidence="3 13" id="KW-0540">Nuclease</keyword>
<dbReference type="GO" id="GO:0043571">
    <property type="term" value="P:maintenance of CRISPR repeat elements"/>
    <property type="evidence" value="ECO:0007669"/>
    <property type="project" value="UniProtKB-UniRule"/>
</dbReference>
<keyword evidence="10 13" id="KW-0238">DNA-binding</keyword>
<gene>
    <name evidence="13" type="primary">cas9</name>
    <name evidence="15" type="ORF">BWX42_01730</name>
</gene>
<dbReference type="HAMAP" id="MF_01480">
    <property type="entry name" value="Cas9"/>
    <property type="match status" value="1"/>
</dbReference>
<accession>A0A1S8KM94</accession>
<feature type="binding site" evidence="13">
    <location>
        <position position="769"/>
    </location>
    <ligand>
        <name>Mg(2+)</name>
        <dbReference type="ChEBI" id="CHEBI:18420"/>
        <label>1</label>
    </ligand>
</feature>
<evidence type="ECO:0000313" key="16">
    <source>
        <dbReference type="Proteomes" id="UP000190409"/>
    </source>
</evidence>
<evidence type="ECO:0000259" key="14">
    <source>
        <dbReference type="PROSITE" id="PS51749"/>
    </source>
</evidence>
<comment type="cofactor">
    <cofactor evidence="1 13">
        <name>Mg(2+)</name>
        <dbReference type="ChEBI" id="CHEBI:18420"/>
    </cofactor>
</comment>
<evidence type="ECO:0000256" key="9">
    <source>
        <dbReference type="ARBA" id="ARBA00023118"/>
    </source>
</evidence>
<dbReference type="GO" id="GO:0003677">
    <property type="term" value="F:DNA binding"/>
    <property type="evidence" value="ECO:0007669"/>
    <property type="project" value="UniProtKB-UniRule"/>
</dbReference>
<dbReference type="Gene3D" id="3.30.420.10">
    <property type="entry name" value="Ribonuclease H-like superfamily/Ribonuclease H"/>
    <property type="match status" value="1"/>
</dbReference>
<evidence type="ECO:0000313" key="15">
    <source>
        <dbReference type="EMBL" id="OOL80671.1"/>
    </source>
</evidence>
<evidence type="ECO:0000256" key="12">
    <source>
        <dbReference type="ARBA" id="ARBA00046380"/>
    </source>
</evidence>
<comment type="domain">
    <text evidence="13">Has 2 endonuclease domains. The discontinuous RuvC-like domain cleaves the target DNA noncomplementary to crRNA while the HNH nuclease domain cleaves the target DNA complementary to crRNA.</text>
</comment>
<comment type="function">
    <text evidence="13">CRISPR (clustered regularly interspaced short palindromic repeat) is an adaptive immune system that provides protection against mobile genetic elements (viruses, transposable elements and conjugative plasmids). CRISPR clusters contain spacers, sequences complementary to antecedent mobile elements, and target invading nucleic acids. CRISPR clusters are transcribed and processed into CRISPR RNA (crRNA). In type II CRISPR systems correct processing of pre-crRNA requires a trans-encoded small RNA (tracrRNA), endogenous ribonuclease 3 (rnc) and this protein. The tracrRNA serves as a guide for ribonuclease 3-aided processing of pre-crRNA. Subsequently Cas9/crRNA/tracrRNA endonucleolytically cleaves linear or circular dsDNA target complementary to the spacer; Cas9 is inactive in the absence of the 2 guide RNAs (gRNA). Cas9 recognizes the protospacer adjacent motif (PAM) in the CRISPR repeat sequences to help distinguish self versus nonself, as targets within the bacterial CRISPR locus do not have PAMs. PAM recognition is also required for catalytic activity.</text>
</comment>
<dbReference type="Gene3D" id="1.10.30.50">
    <property type="match status" value="1"/>
</dbReference>
<feature type="domain" description="HNH Cas9-type" evidence="14">
    <location>
        <begin position="773"/>
        <end position="926"/>
    </location>
</feature>
<comment type="caution">
    <text evidence="15">The sequence shown here is derived from an EMBL/GenBank/DDBJ whole genome shotgun (WGS) entry which is preliminary data.</text>
</comment>
<dbReference type="NCBIfam" id="TIGR01865">
    <property type="entry name" value="cas_Csn1"/>
    <property type="match status" value="1"/>
</dbReference>
<dbReference type="Pfam" id="PF16595">
    <property type="entry name" value="Cas9_PI"/>
    <property type="match status" value="1"/>
</dbReference>
<dbReference type="InterPro" id="IPR033114">
    <property type="entry name" value="HNH_CAS9"/>
</dbReference>
<evidence type="ECO:0000256" key="3">
    <source>
        <dbReference type="ARBA" id="ARBA00022722"/>
    </source>
</evidence>
<dbReference type="GO" id="GO:0003723">
    <property type="term" value="F:RNA binding"/>
    <property type="evidence" value="ECO:0007669"/>
    <property type="project" value="UniProtKB-UniRule"/>
</dbReference>
<keyword evidence="6 13" id="KW-0378">Hydrolase</keyword>
<dbReference type="PROSITE" id="PS51749">
    <property type="entry name" value="HNH_CAS9"/>
    <property type="match status" value="1"/>
</dbReference>
<evidence type="ECO:0000256" key="6">
    <source>
        <dbReference type="ARBA" id="ARBA00022801"/>
    </source>
</evidence>
<dbReference type="InterPro" id="IPR003615">
    <property type="entry name" value="HNH_nuc"/>
</dbReference>
<feature type="binding site" evidence="13">
    <location>
        <position position="10"/>
    </location>
    <ligand>
        <name>Mg(2+)</name>
        <dbReference type="ChEBI" id="CHEBI:18420"/>
        <label>1</label>
    </ligand>
</feature>
<evidence type="ECO:0000256" key="2">
    <source>
        <dbReference type="ARBA" id="ARBA00005244"/>
    </source>
</evidence>
<organism evidence="15 16">
    <name type="scientific">Dolosigranulum pigrum</name>
    <dbReference type="NCBI Taxonomy" id="29394"/>
    <lineage>
        <taxon>Bacteria</taxon>
        <taxon>Bacillati</taxon>
        <taxon>Bacillota</taxon>
        <taxon>Bacilli</taxon>
        <taxon>Lactobacillales</taxon>
        <taxon>Carnobacteriaceae</taxon>
        <taxon>Dolosigranulum</taxon>
    </lineage>
</organism>
<sequence>MQKNYTIGLDIGTNSVGWAVMKDDYTLIRKRMKVLGNTDIKKIKKNFWGVRLFDEGETAKETRLKRGTRRRYQRRRNRLIYLQDIFQQPMLAIDENFFHRLDDSFFVPDDKSYDRHPIFGSLEEEVTYHNTYPTIYHLRKHLADNPEKADLRLVYTALAHIVKYRGHFLIEGELNTENTSISETFEQFLDTYNDIFKEQLVGDISKVEEILSSKQSRSRKHEQIMALFPNENKLGNFGRFMILIVGNISNFKPVFDLDDEYKLKLSDETYEEDLDTLLGMTDDVFLDVFMAAKNVYDAVEMSAIISTDTGNSKAVLSNQMINFYDEHKVDLAQLKQFFKTHLPDKYYECFSDSSKNGYAGYIDGNTNQEDFYKYIEKVMKTVKSEEKDYFLDKIDREVFLRKQRSFYNSVIPHQIHLQEMQAILDRQSQYYSFLAENRDKIESLVTFRIPYYVGPLTASDQSEFAWMERQSDEPIRPWNFDEIVNKERSAEKFIERMTNMDTYLLEEKVLPKRSLLYQTFEVYNELTKVRYTNEQGKTEKLNRQQKSEIVETLFKQKNRVREKDIANYLEQYGYVDGTEIKGLEDKFNASLSTYNDLVKIDGAKAYLDDPEYADMWEEIIKILTVFEDKAMRKKQLQTYSDTLSPEILKKLERKHYTGWGRFSKKLINGLRDEGSNKTILDYLKSDEGSSGPTNRNFMQLIRDNTLSFKKKIEDAQTIEDTTHIYDTVADLPGSPAIKKGIRQALKIVEEIIDIIGYEPENIVVEMARESQTTKKGKDLSKERLEKLTEAIKEFDGPTDIKVKDLKNENLRNDRLYLYYLQNGRDMYTNEPLDINNLSKYDIDHIIPQSFTTDNSIDNKVLVSRTKNQGNKSDDVPSINIVHKMKPFWRQLHKAGLISDQKLKNLTKAEHGGLTEADKAHFLNRQLVETRQITKHVANLLDSQYNTAEEQRINIVLLKSSMTSRFRKEFKLYKVREINDYHHGHDAYLNAVVATTIMKVYPNLKPQFVYGQYKKTSMFKEEKATARKHFYSNITKFFKKEKVVNEETGEILWDAERHLSTIKRVLSWKQMNIVKKVEKQKGQLWKETIYPKGDSSKLIPVKEGMDPQKYGGLSQVSEAFAVVITHEKGKKKQLKSDLISIPIVDQKGYEQHPTAYLEEAGYNNPTVLHELFKYQLFELEDGSRRMIASAKEFQKGNQMVLPLELVELLYHANRYDKVKFPDSIEYVHDNLAKFDDLLEYVIDFSNKYINADKNVQKIQKIYKEHGTEDVELTVESFVNLMTFTAMGAPATFKFYGESITRSRYTSITEFRGSTLIFQSITGLYETRYKLEDN</sequence>
<evidence type="ECO:0000256" key="13">
    <source>
        <dbReference type="HAMAP-Rule" id="MF_01480"/>
    </source>
</evidence>
<dbReference type="EC" id="3.1.-.-" evidence="13"/>
<name>A0A1S8KM94_9LACT</name>
<dbReference type="GO" id="GO:0046872">
    <property type="term" value="F:metal ion binding"/>
    <property type="evidence" value="ECO:0007669"/>
    <property type="project" value="UniProtKB-UniRule"/>
</dbReference>
<keyword evidence="9 13" id="KW-0051">Antiviral defense</keyword>
<proteinExistence type="inferred from homology"/>
<dbReference type="InterPro" id="IPR036397">
    <property type="entry name" value="RNaseH_sf"/>
</dbReference>
<dbReference type="EMBL" id="MUYF01000003">
    <property type="protein sequence ID" value="OOL80671.1"/>
    <property type="molecule type" value="Genomic_DNA"/>
</dbReference>